<dbReference type="InterPro" id="IPR018062">
    <property type="entry name" value="HTH_AraC-typ_CS"/>
</dbReference>
<organism evidence="9 10">
    <name type="scientific">Enterocloster hominis</name>
    <name type="common">ex Hitch et al. 2024</name>
    <dbReference type="NCBI Taxonomy" id="1917870"/>
    <lineage>
        <taxon>Bacteria</taxon>
        <taxon>Bacillati</taxon>
        <taxon>Bacillota</taxon>
        <taxon>Clostridia</taxon>
        <taxon>Lachnospirales</taxon>
        <taxon>Lachnospiraceae</taxon>
        <taxon>Enterocloster</taxon>
    </lineage>
</organism>
<dbReference type="SUPFAM" id="SSF52172">
    <property type="entry name" value="CheY-like"/>
    <property type="match status" value="1"/>
</dbReference>
<keyword evidence="2" id="KW-0805">Transcription regulation</keyword>
<comment type="caution">
    <text evidence="9">The sequence shown here is derived from an EMBL/GenBank/DDBJ whole genome shotgun (WGS) entry which is preliminary data.</text>
</comment>
<feature type="modified residue" description="4-aspartylphosphate" evidence="6">
    <location>
        <position position="54"/>
    </location>
</feature>
<evidence type="ECO:0000256" key="2">
    <source>
        <dbReference type="ARBA" id="ARBA00023015"/>
    </source>
</evidence>
<dbReference type="PROSITE" id="PS01124">
    <property type="entry name" value="HTH_ARAC_FAMILY_2"/>
    <property type="match status" value="1"/>
</dbReference>
<dbReference type="InterPro" id="IPR011006">
    <property type="entry name" value="CheY-like_superfamily"/>
</dbReference>
<dbReference type="Pfam" id="PF00072">
    <property type="entry name" value="Response_reg"/>
    <property type="match status" value="1"/>
</dbReference>
<reference evidence="9 10" key="1">
    <citation type="submission" date="2024-03" db="EMBL/GenBank/DDBJ databases">
        <title>Human intestinal bacterial collection.</title>
        <authorList>
            <person name="Pauvert C."/>
            <person name="Hitch T.C.A."/>
            <person name="Clavel T."/>
        </authorList>
    </citation>
    <scope>NUCLEOTIDE SEQUENCE [LARGE SCALE GENOMIC DNA]</scope>
    <source>
        <strain evidence="9 10">CLA-SR-H021</strain>
    </source>
</reference>
<accession>A0ABV1DD93</accession>
<keyword evidence="10" id="KW-1185">Reference proteome</keyword>
<dbReference type="SUPFAM" id="SSF46689">
    <property type="entry name" value="Homeodomain-like"/>
    <property type="match status" value="2"/>
</dbReference>
<evidence type="ECO:0000256" key="5">
    <source>
        <dbReference type="ARBA" id="ARBA00024867"/>
    </source>
</evidence>
<dbReference type="PANTHER" id="PTHR43280">
    <property type="entry name" value="ARAC-FAMILY TRANSCRIPTIONAL REGULATOR"/>
    <property type="match status" value="1"/>
</dbReference>
<evidence type="ECO:0000259" key="8">
    <source>
        <dbReference type="PROSITE" id="PS50110"/>
    </source>
</evidence>
<evidence type="ECO:0000256" key="1">
    <source>
        <dbReference type="ARBA" id="ARBA00018672"/>
    </source>
</evidence>
<evidence type="ECO:0000313" key="9">
    <source>
        <dbReference type="EMBL" id="MEQ2428348.1"/>
    </source>
</evidence>
<dbReference type="Pfam" id="PF12833">
    <property type="entry name" value="HTH_18"/>
    <property type="match status" value="1"/>
</dbReference>
<keyword evidence="4" id="KW-0804">Transcription</keyword>
<sequence length="324" mass="36033">MRILIADDEMISRATIQRMIRNYCPWAGQVKEASDGREAVEKAMELDADVVLMDIEMPELDGMEAARRLRQWKEGCVIIFLTAFATFQYAKQAISLGATEFLVKPVDPCELKKVLERVRERVDGTAGGMGRTAEDRNPAYGNRECAEGAGVRAECAGVRAEGAGARVEGAGVRAECSGVHAEGAGIHISDSGSHTLDEAIKSFGARAVKISQEGKQYMDLHYMDDIGVDTMARMFQVSANYFNKMFKQAYSISSKEYLINIRVGHAMEYLKNPALTIREAGIMVGYEDSNYFTRIFKKKTGMTPIEYRNKCFFQPDGVQGEQIR</sequence>
<keyword evidence="3" id="KW-0238">DNA-binding</keyword>
<evidence type="ECO:0000259" key="7">
    <source>
        <dbReference type="PROSITE" id="PS01124"/>
    </source>
</evidence>
<feature type="domain" description="HTH araC/xylS-type" evidence="7">
    <location>
        <begin position="212"/>
        <end position="310"/>
    </location>
</feature>
<dbReference type="PROSITE" id="PS00041">
    <property type="entry name" value="HTH_ARAC_FAMILY_1"/>
    <property type="match status" value="1"/>
</dbReference>
<keyword evidence="6" id="KW-0597">Phosphoprotein</keyword>
<dbReference type="InterPro" id="IPR001789">
    <property type="entry name" value="Sig_transdc_resp-reg_receiver"/>
</dbReference>
<dbReference type="Gene3D" id="3.40.50.2300">
    <property type="match status" value="1"/>
</dbReference>
<name>A0ABV1DD93_9FIRM</name>
<dbReference type="InterPro" id="IPR009057">
    <property type="entry name" value="Homeodomain-like_sf"/>
</dbReference>
<dbReference type="EMBL" id="JBBMFM010000171">
    <property type="protein sequence ID" value="MEQ2428348.1"/>
    <property type="molecule type" value="Genomic_DNA"/>
</dbReference>
<comment type="function">
    <text evidence="5">May play the central regulatory role in sporulation. It may be an element of the effector pathway responsible for the activation of sporulation genes in response to nutritional stress. Spo0A may act in concert with spo0H (a sigma factor) to control the expression of some genes that are critical to the sporulation process.</text>
</comment>
<feature type="domain" description="Response regulatory" evidence="8">
    <location>
        <begin position="2"/>
        <end position="119"/>
    </location>
</feature>
<dbReference type="SMART" id="SM00342">
    <property type="entry name" value="HTH_ARAC"/>
    <property type="match status" value="1"/>
</dbReference>
<dbReference type="PRINTS" id="PR00032">
    <property type="entry name" value="HTHARAC"/>
</dbReference>
<proteinExistence type="predicted"/>
<gene>
    <name evidence="9" type="ORF">WMQ36_25650</name>
</gene>
<dbReference type="CDD" id="cd17536">
    <property type="entry name" value="REC_YesN-like"/>
    <property type="match status" value="1"/>
</dbReference>
<dbReference type="PANTHER" id="PTHR43280:SF28">
    <property type="entry name" value="HTH-TYPE TRANSCRIPTIONAL ACTIVATOR RHAS"/>
    <property type="match status" value="1"/>
</dbReference>
<evidence type="ECO:0000256" key="3">
    <source>
        <dbReference type="ARBA" id="ARBA00023125"/>
    </source>
</evidence>
<evidence type="ECO:0000256" key="4">
    <source>
        <dbReference type="ARBA" id="ARBA00023163"/>
    </source>
</evidence>
<protein>
    <recommendedName>
        <fullName evidence="1">Stage 0 sporulation protein A homolog</fullName>
    </recommendedName>
</protein>
<dbReference type="InterPro" id="IPR018060">
    <property type="entry name" value="HTH_AraC"/>
</dbReference>
<evidence type="ECO:0000256" key="6">
    <source>
        <dbReference type="PROSITE-ProRule" id="PRU00169"/>
    </source>
</evidence>
<dbReference type="PROSITE" id="PS50110">
    <property type="entry name" value="RESPONSE_REGULATORY"/>
    <property type="match status" value="1"/>
</dbReference>
<dbReference type="SMART" id="SM00448">
    <property type="entry name" value="REC"/>
    <property type="match status" value="1"/>
</dbReference>
<dbReference type="RefSeq" id="WP_050927273.1">
    <property type="nucleotide sequence ID" value="NZ_JBBMFM010000171.1"/>
</dbReference>
<dbReference type="Gene3D" id="1.10.10.60">
    <property type="entry name" value="Homeodomain-like"/>
    <property type="match status" value="2"/>
</dbReference>
<dbReference type="InterPro" id="IPR020449">
    <property type="entry name" value="Tscrpt_reg_AraC-type_HTH"/>
</dbReference>
<evidence type="ECO:0000313" key="10">
    <source>
        <dbReference type="Proteomes" id="UP001454086"/>
    </source>
</evidence>
<dbReference type="Proteomes" id="UP001454086">
    <property type="component" value="Unassembled WGS sequence"/>
</dbReference>